<dbReference type="Proteomes" id="UP001321473">
    <property type="component" value="Unassembled WGS sequence"/>
</dbReference>
<accession>A0AAQ4DEB2</accession>
<comment type="caution">
    <text evidence="1">The sequence shown here is derived from an EMBL/GenBank/DDBJ whole genome shotgun (WGS) entry which is preliminary data.</text>
</comment>
<organism evidence="1 2">
    <name type="scientific">Amblyomma americanum</name>
    <name type="common">Lone star tick</name>
    <dbReference type="NCBI Taxonomy" id="6943"/>
    <lineage>
        <taxon>Eukaryota</taxon>
        <taxon>Metazoa</taxon>
        <taxon>Ecdysozoa</taxon>
        <taxon>Arthropoda</taxon>
        <taxon>Chelicerata</taxon>
        <taxon>Arachnida</taxon>
        <taxon>Acari</taxon>
        <taxon>Parasitiformes</taxon>
        <taxon>Ixodida</taxon>
        <taxon>Ixodoidea</taxon>
        <taxon>Ixodidae</taxon>
        <taxon>Amblyomminae</taxon>
        <taxon>Amblyomma</taxon>
    </lineage>
</organism>
<gene>
    <name evidence="1" type="ORF">V5799_027931</name>
</gene>
<evidence type="ECO:0000313" key="1">
    <source>
        <dbReference type="EMBL" id="KAK8760802.1"/>
    </source>
</evidence>
<keyword evidence="2" id="KW-1185">Reference proteome</keyword>
<sequence>MPVTTANTLVFPQINRRRCEGQGVRAGSSLDELFSARLVHFGMLNVDNAEDYDDLKGADLQYLKALIKDDLRNELTGIARRGRYALLSFAMYARSYRMKATWNEASAREMSDSTLNMDYAATKARLRVMPHVYTGLAVYNIEMDDYKGTCCKGKFARLKAIKAALGA</sequence>
<evidence type="ECO:0000313" key="2">
    <source>
        <dbReference type="Proteomes" id="UP001321473"/>
    </source>
</evidence>
<name>A0AAQ4DEB2_AMBAM</name>
<protein>
    <submittedName>
        <fullName evidence="1">Uncharacterized protein</fullName>
    </submittedName>
</protein>
<proteinExistence type="predicted"/>
<dbReference type="AlphaFoldDB" id="A0AAQ4DEB2"/>
<reference evidence="1 2" key="1">
    <citation type="journal article" date="2023" name="Arcadia Sci">
        <title>De novo assembly of a long-read Amblyomma americanum tick genome.</title>
        <authorList>
            <person name="Chou S."/>
            <person name="Poskanzer K.E."/>
            <person name="Rollins M."/>
            <person name="Thuy-Boun P.S."/>
        </authorList>
    </citation>
    <scope>NUCLEOTIDE SEQUENCE [LARGE SCALE GENOMIC DNA]</scope>
    <source>
        <strain evidence="1">F_SG_1</strain>
        <tissue evidence="1">Salivary glands</tissue>
    </source>
</reference>
<dbReference type="EMBL" id="JARKHS020031875">
    <property type="protein sequence ID" value="KAK8760802.1"/>
    <property type="molecule type" value="Genomic_DNA"/>
</dbReference>